<dbReference type="InterPro" id="IPR036597">
    <property type="entry name" value="Fido-like_dom_sf"/>
</dbReference>
<name>A0A3D8YG65_9BACT</name>
<dbReference type="PANTHER" id="PTHR35810">
    <property type="entry name" value="CYTOPLASMIC PROTEIN-RELATED"/>
    <property type="match status" value="1"/>
</dbReference>
<dbReference type="InterPro" id="IPR003812">
    <property type="entry name" value="Fido"/>
</dbReference>
<proteinExistence type="predicted"/>
<evidence type="ECO:0000259" key="1">
    <source>
        <dbReference type="PROSITE" id="PS51459"/>
    </source>
</evidence>
<gene>
    <name evidence="2" type="ORF">DSL64_04315</name>
</gene>
<protein>
    <submittedName>
        <fullName evidence="2">Death-on-curing protein</fullName>
    </submittedName>
</protein>
<dbReference type="InterPro" id="IPR011204">
    <property type="entry name" value="Virulence_RhuM-like"/>
</dbReference>
<dbReference type="Gene3D" id="1.20.120.1870">
    <property type="entry name" value="Fic/DOC protein, Fido domain"/>
    <property type="match status" value="1"/>
</dbReference>
<dbReference type="Pfam" id="PF02661">
    <property type="entry name" value="Fic"/>
    <property type="match status" value="1"/>
</dbReference>
<comment type="caution">
    <text evidence="2">The sequence shown here is derived from an EMBL/GenBank/DDBJ whole genome shotgun (WGS) entry which is preliminary data.</text>
</comment>
<evidence type="ECO:0000313" key="3">
    <source>
        <dbReference type="Proteomes" id="UP000256373"/>
    </source>
</evidence>
<sequence length="323" mass="36674">MENQIEIYQNNDGQSHIEVIVRDETIWLSQKQIASLFGTEVPAINKHIKNILNDGELKPDATISKMEIVQTEGKRQVVRQVDVYNLDMILSIGYRVNSNKATNFRIWATQRLKDYLIQGYAINEKRLAQKQQQVQTLKDGIRILSRAIETKIGDPDIAWLDQFAKGLELLDDYDHENLDQKGRNTHPATYPELPDYQNVIEAMRSEFESSVFGKEKDDSFKSSVAQISKGFGDVDFYPSIEEKAATLLYLIIKNHSFVDGNKRIAAACFLLFLEVNGLLQSKYGNLLISNEALASLTLFAAASKPEEMDTVKKLIISVLNRNQ</sequence>
<dbReference type="AlphaFoldDB" id="A0A3D8YG65"/>
<keyword evidence="3" id="KW-1185">Reference proteome</keyword>
<dbReference type="SUPFAM" id="SSF140931">
    <property type="entry name" value="Fic-like"/>
    <property type="match status" value="1"/>
</dbReference>
<evidence type="ECO:0000313" key="2">
    <source>
        <dbReference type="EMBL" id="REA63667.1"/>
    </source>
</evidence>
<dbReference type="PANTHER" id="PTHR35810:SF1">
    <property type="entry name" value="CYTOPLASMIC PROTEIN"/>
    <property type="match status" value="1"/>
</dbReference>
<dbReference type="OrthoDB" id="9802752at2"/>
<dbReference type="Proteomes" id="UP000256373">
    <property type="component" value="Unassembled WGS sequence"/>
</dbReference>
<dbReference type="RefSeq" id="WP_115829417.1">
    <property type="nucleotide sequence ID" value="NZ_QNUL01000002.1"/>
</dbReference>
<feature type="domain" description="Fido" evidence="1">
    <location>
        <begin position="177"/>
        <end position="317"/>
    </location>
</feature>
<dbReference type="Pfam" id="PF13310">
    <property type="entry name" value="Virulence_RhuM"/>
    <property type="match status" value="1"/>
</dbReference>
<dbReference type="InterPro" id="IPR053737">
    <property type="entry name" value="Type_II_TA_Toxin"/>
</dbReference>
<dbReference type="EMBL" id="QNUL01000002">
    <property type="protein sequence ID" value="REA63667.1"/>
    <property type="molecule type" value="Genomic_DNA"/>
</dbReference>
<dbReference type="PROSITE" id="PS51459">
    <property type="entry name" value="FIDO"/>
    <property type="match status" value="1"/>
</dbReference>
<accession>A0A3D8YG65</accession>
<reference evidence="2 3" key="1">
    <citation type="submission" date="2018-07" db="EMBL/GenBank/DDBJ databases">
        <title>Dyadobacter roseus sp. nov., isolated from rose rhizosphere soil.</title>
        <authorList>
            <person name="Chen L."/>
        </authorList>
    </citation>
    <scope>NUCLEOTIDE SEQUENCE [LARGE SCALE GENOMIC DNA]</scope>
    <source>
        <strain evidence="2 3">RS19</strain>
    </source>
</reference>
<organism evidence="2 3">
    <name type="scientific">Dyadobacter luteus</name>
    <dbReference type="NCBI Taxonomy" id="2259619"/>
    <lineage>
        <taxon>Bacteria</taxon>
        <taxon>Pseudomonadati</taxon>
        <taxon>Bacteroidota</taxon>
        <taxon>Cytophagia</taxon>
        <taxon>Cytophagales</taxon>
        <taxon>Spirosomataceae</taxon>
        <taxon>Dyadobacter</taxon>
    </lineage>
</organism>